<dbReference type="Proteomes" id="UP000320055">
    <property type="component" value="Unassembled WGS sequence"/>
</dbReference>
<dbReference type="EMBL" id="CAACVJ010000431">
    <property type="protein sequence ID" value="VEP16711.1"/>
    <property type="molecule type" value="Genomic_DNA"/>
</dbReference>
<dbReference type="OrthoDB" id="153025at2"/>
<dbReference type="Pfam" id="PF00535">
    <property type="entry name" value="Glycos_transf_2"/>
    <property type="match status" value="1"/>
</dbReference>
<dbReference type="RefSeq" id="WP_144875470.1">
    <property type="nucleotide sequence ID" value="NZ_LR214221.1"/>
</dbReference>
<dbReference type="InterPro" id="IPR001173">
    <property type="entry name" value="Glyco_trans_2-like"/>
</dbReference>
<name>A0A563VZ51_9CYAN</name>
<dbReference type="InterPro" id="IPR029044">
    <property type="entry name" value="Nucleotide-diphossugar_trans"/>
</dbReference>
<keyword evidence="2" id="KW-0808">Transferase</keyword>
<organism evidence="2 3">
    <name type="scientific">Hyella patelloides LEGE 07179</name>
    <dbReference type="NCBI Taxonomy" id="945734"/>
    <lineage>
        <taxon>Bacteria</taxon>
        <taxon>Bacillati</taxon>
        <taxon>Cyanobacteriota</taxon>
        <taxon>Cyanophyceae</taxon>
        <taxon>Pleurocapsales</taxon>
        <taxon>Hyellaceae</taxon>
        <taxon>Hyella</taxon>
    </lineage>
</organism>
<proteinExistence type="predicted"/>
<gene>
    <name evidence="2" type="ORF">H1P_4870002</name>
</gene>
<dbReference type="InterPro" id="IPR050834">
    <property type="entry name" value="Glycosyltransf_2"/>
</dbReference>
<keyword evidence="3" id="KW-1185">Reference proteome</keyword>
<dbReference type="SUPFAM" id="SSF53448">
    <property type="entry name" value="Nucleotide-diphospho-sugar transferases"/>
    <property type="match status" value="1"/>
</dbReference>
<feature type="domain" description="Glycosyltransferase 2-like" evidence="1">
    <location>
        <begin position="9"/>
        <end position="169"/>
    </location>
</feature>
<evidence type="ECO:0000313" key="2">
    <source>
        <dbReference type="EMBL" id="VEP16711.1"/>
    </source>
</evidence>
<sequence>MNSQDPNFSIIIPTYNRPERLANCLQAIAKIIYSSDRFEVIVVDDGSESLLDGVVAPLQNKIKIKLLRQENAGPAAARNRGAKEAQGEFLAFTDDDCQPLPNWLSQFAASLATAPKAMIGGKTINALSDNPFSTASQELIDYLYEYYNPAKGKKAFFASNNIAMPKSGFDSLGGFDVSFPLAAAEDRDFCDRWEASYPMVYDPEAQINHYHHLNFKSFWRQHFGYGRGAFCFHQLRAQRAAKELEVEPLSFYFDLLSYPFSQEAGQPKVLISSLFFLSQVANVSGFFWEKLNT</sequence>
<dbReference type="PANTHER" id="PTHR43685">
    <property type="entry name" value="GLYCOSYLTRANSFERASE"/>
    <property type="match status" value="1"/>
</dbReference>
<dbReference type="AlphaFoldDB" id="A0A563VZ51"/>
<dbReference type="Gene3D" id="3.90.550.10">
    <property type="entry name" value="Spore Coat Polysaccharide Biosynthesis Protein SpsA, Chain A"/>
    <property type="match status" value="1"/>
</dbReference>
<dbReference type="GO" id="GO:0016740">
    <property type="term" value="F:transferase activity"/>
    <property type="evidence" value="ECO:0007669"/>
    <property type="project" value="UniProtKB-KW"/>
</dbReference>
<accession>A0A563VZ51</accession>
<evidence type="ECO:0000313" key="3">
    <source>
        <dbReference type="Proteomes" id="UP000320055"/>
    </source>
</evidence>
<evidence type="ECO:0000259" key="1">
    <source>
        <dbReference type="Pfam" id="PF00535"/>
    </source>
</evidence>
<reference evidence="2 3" key="1">
    <citation type="submission" date="2019-01" db="EMBL/GenBank/DDBJ databases">
        <authorList>
            <person name="Brito A."/>
        </authorList>
    </citation>
    <scope>NUCLEOTIDE SEQUENCE [LARGE SCALE GENOMIC DNA]</scope>
    <source>
        <strain evidence="2">1</strain>
    </source>
</reference>
<protein>
    <submittedName>
        <fullName evidence="2">Family 2 glycosyl transferase</fullName>
    </submittedName>
</protein>
<dbReference type="PANTHER" id="PTHR43685:SF3">
    <property type="entry name" value="SLR2126 PROTEIN"/>
    <property type="match status" value="1"/>
</dbReference>